<protein>
    <submittedName>
        <fullName evidence="1">Uncharacterized protein</fullName>
    </submittedName>
</protein>
<evidence type="ECO:0000313" key="1">
    <source>
        <dbReference type="EMBL" id="KAH7978235.1"/>
    </source>
</evidence>
<sequence>MKAGYFSPDWRAVLACVAVVWVIDQAAANCVDDSLCSLSCIERHMHDAYYFGVAGHCKNGRCVCTHLSPCEPNRCVEDCKKKHPDKLHLKAECKEKGTCKCSWNSKCEETWCEAECRRKHAGKPHLHSTCEGYTCMCRWHADSASNSGVGGNVHTIVPEPDMSPDVQNRTKEPSGAGNAAERPSAFAVP</sequence>
<organism evidence="1 2">
    <name type="scientific">Dermacentor silvarum</name>
    <name type="common">Tick</name>
    <dbReference type="NCBI Taxonomy" id="543639"/>
    <lineage>
        <taxon>Eukaryota</taxon>
        <taxon>Metazoa</taxon>
        <taxon>Ecdysozoa</taxon>
        <taxon>Arthropoda</taxon>
        <taxon>Chelicerata</taxon>
        <taxon>Arachnida</taxon>
        <taxon>Acari</taxon>
        <taxon>Parasitiformes</taxon>
        <taxon>Ixodida</taxon>
        <taxon>Ixodoidea</taxon>
        <taxon>Ixodidae</taxon>
        <taxon>Rhipicephalinae</taxon>
        <taxon>Dermacentor</taxon>
    </lineage>
</organism>
<accession>A0ACB8DV17</accession>
<dbReference type="EMBL" id="CM023470">
    <property type="protein sequence ID" value="KAH7978235.1"/>
    <property type="molecule type" value="Genomic_DNA"/>
</dbReference>
<proteinExistence type="predicted"/>
<keyword evidence="2" id="KW-1185">Reference proteome</keyword>
<reference evidence="1" key="1">
    <citation type="submission" date="2020-05" db="EMBL/GenBank/DDBJ databases">
        <title>Large-scale comparative analyses of tick genomes elucidate their genetic diversity and vector capacities.</title>
        <authorList>
            <person name="Jia N."/>
            <person name="Wang J."/>
            <person name="Shi W."/>
            <person name="Du L."/>
            <person name="Sun Y."/>
            <person name="Zhan W."/>
            <person name="Jiang J."/>
            <person name="Wang Q."/>
            <person name="Zhang B."/>
            <person name="Ji P."/>
            <person name="Sakyi L.B."/>
            <person name="Cui X."/>
            <person name="Yuan T."/>
            <person name="Jiang B."/>
            <person name="Yang W."/>
            <person name="Lam T.T.-Y."/>
            <person name="Chang Q."/>
            <person name="Ding S."/>
            <person name="Wang X."/>
            <person name="Zhu J."/>
            <person name="Ruan X."/>
            <person name="Zhao L."/>
            <person name="Wei J."/>
            <person name="Que T."/>
            <person name="Du C."/>
            <person name="Cheng J."/>
            <person name="Dai P."/>
            <person name="Han X."/>
            <person name="Huang E."/>
            <person name="Gao Y."/>
            <person name="Liu J."/>
            <person name="Shao H."/>
            <person name="Ye R."/>
            <person name="Li L."/>
            <person name="Wei W."/>
            <person name="Wang X."/>
            <person name="Wang C."/>
            <person name="Yang T."/>
            <person name="Huo Q."/>
            <person name="Li W."/>
            <person name="Guo W."/>
            <person name="Chen H."/>
            <person name="Zhou L."/>
            <person name="Ni X."/>
            <person name="Tian J."/>
            <person name="Zhou Y."/>
            <person name="Sheng Y."/>
            <person name="Liu T."/>
            <person name="Pan Y."/>
            <person name="Xia L."/>
            <person name="Li J."/>
            <person name="Zhao F."/>
            <person name="Cao W."/>
        </authorList>
    </citation>
    <scope>NUCLEOTIDE SEQUENCE</scope>
    <source>
        <strain evidence="1">Dsil-2018</strain>
    </source>
</reference>
<gene>
    <name evidence="1" type="ORF">HPB49_004878</name>
</gene>
<evidence type="ECO:0000313" key="2">
    <source>
        <dbReference type="Proteomes" id="UP000821865"/>
    </source>
</evidence>
<comment type="caution">
    <text evidence="1">The sequence shown here is derived from an EMBL/GenBank/DDBJ whole genome shotgun (WGS) entry which is preliminary data.</text>
</comment>
<dbReference type="Proteomes" id="UP000821865">
    <property type="component" value="Chromosome 1"/>
</dbReference>
<name>A0ACB8DV17_DERSI</name>